<evidence type="ECO:0000313" key="2">
    <source>
        <dbReference type="Proteomes" id="UP000009169"/>
    </source>
</evidence>
<sequence>MAEAVPTDYPLPDLEDECKELGNWLYRYPYDTIALGGKKISNATISYGESSAKVRVKIGTPIRVTRHAYFTPDWYCLVIPKSGLKE</sequence>
<name>F2Q274_TRIEC</name>
<dbReference type="AlphaFoldDB" id="F2Q274"/>
<dbReference type="VEuPathDB" id="FungiDB:TEQG_07169"/>
<proteinExistence type="predicted"/>
<organism evidence="1 2">
    <name type="scientific">Trichophyton equinum (strain ATCC MYA-4606 / CBS 127.97)</name>
    <name type="common">Horse ringworm fungus</name>
    <dbReference type="NCBI Taxonomy" id="559882"/>
    <lineage>
        <taxon>Eukaryota</taxon>
        <taxon>Fungi</taxon>
        <taxon>Dikarya</taxon>
        <taxon>Ascomycota</taxon>
        <taxon>Pezizomycotina</taxon>
        <taxon>Eurotiomycetes</taxon>
        <taxon>Eurotiomycetidae</taxon>
        <taxon>Onygenales</taxon>
        <taxon>Arthrodermataceae</taxon>
        <taxon>Trichophyton</taxon>
    </lineage>
</organism>
<reference evidence="2" key="1">
    <citation type="journal article" date="2012" name="MBio">
        <title>Comparative genome analysis of Trichophyton rubrum and related dermatophytes reveals candidate genes involved in infection.</title>
        <authorList>
            <person name="Martinez D.A."/>
            <person name="Oliver B.G."/>
            <person name="Graeser Y."/>
            <person name="Goldberg J.M."/>
            <person name="Li W."/>
            <person name="Martinez-Rossi N.M."/>
            <person name="Monod M."/>
            <person name="Shelest E."/>
            <person name="Barton R.C."/>
            <person name="Birch E."/>
            <person name="Brakhage A.A."/>
            <person name="Chen Z."/>
            <person name="Gurr S.J."/>
            <person name="Heiman D."/>
            <person name="Heitman J."/>
            <person name="Kosti I."/>
            <person name="Rossi A."/>
            <person name="Saif S."/>
            <person name="Samalova M."/>
            <person name="Saunders C.W."/>
            <person name="Shea T."/>
            <person name="Summerbell R.C."/>
            <person name="Xu J."/>
            <person name="Young S."/>
            <person name="Zeng Q."/>
            <person name="Birren B.W."/>
            <person name="Cuomo C.A."/>
            <person name="White T.C."/>
        </authorList>
    </citation>
    <scope>NUCLEOTIDE SEQUENCE [LARGE SCALE GENOMIC DNA]</scope>
    <source>
        <strain evidence="2">ATCC MYA-4606 / CBS 127.97</strain>
    </source>
</reference>
<gene>
    <name evidence="1" type="ORF">TEQG_07169</name>
</gene>
<dbReference type="Proteomes" id="UP000009169">
    <property type="component" value="Unassembled WGS sequence"/>
</dbReference>
<dbReference type="EMBL" id="DS995775">
    <property type="protein sequence ID" value="EGE08242.1"/>
    <property type="molecule type" value="Genomic_DNA"/>
</dbReference>
<evidence type="ECO:0000313" key="1">
    <source>
        <dbReference type="EMBL" id="EGE08242.1"/>
    </source>
</evidence>
<keyword evidence="2" id="KW-1185">Reference proteome</keyword>
<accession>F2Q274</accession>
<protein>
    <submittedName>
        <fullName evidence="1">Uncharacterized protein</fullName>
    </submittedName>
</protein>
<dbReference type="HOGENOM" id="CLU_2499479_0_0_1"/>